<keyword evidence="3" id="KW-1133">Transmembrane helix</keyword>
<feature type="compositionally biased region" description="Low complexity" evidence="2">
    <location>
        <begin position="877"/>
        <end position="893"/>
    </location>
</feature>
<feature type="compositionally biased region" description="Polar residues" evidence="2">
    <location>
        <begin position="449"/>
        <end position="469"/>
    </location>
</feature>
<feature type="region of interest" description="Disordered" evidence="2">
    <location>
        <begin position="203"/>
        <end position="233"/>
    </location>
</feature>
<keyword evidence="3" id="KW-0812">Transmembrane</keyword>
<reference evidence="4" key="1">
    <citation type="submission" date="2023-10" db="EMBL/GenBank/DDBJ databases">
        <title>Genome assemblies of two species of porcelain crab, Petrolisthes cinctipes and Petrolisthes manimaculis (Anomura: Porcellanidae).</title>
        <authorList>
            <person name="Angst P."/>
        </authorList>
    </citation>
    <scope>NUCLEOTIDE SEQUENCE</scope>
    <source>
        <strain evidence="4">PB745_01</strain>
        <tissue evidence="4">Gill</tissue>
    </source>
</reference>
<feature type="region of interest" description="Disordered" evidence="2">
    <location>
        <begin position="514"/>
        <end position="697"/>
    </location>
</feature>
<protein>
    <submittedName>
        <fullName evidence="4">Uncharacterized protein</fullName>
    </submittedName>
</protein>
<evidence type="ECO:0000256" key="2">
    <source>
        <dbReference type="SAM" id="MobiDB-lite"/>
    </source>
</evidence>
<keyword evidence="3" id="KW-0472">Membrane</keyword>
<evidence type="ECO:0000256" key="1">
    <source>
        <dbReference type="SAM" id="Coils"/>
    </source>
</evidence>
<proteinExistence type="predicted"/>
<feature type="region of interest" description="Disordered" evidence="2">
    <location>
        <begin position="877"/>
        <end position="906"/>
    </location>
</feature>
<gene>
    <name evidence="4" type="ORF">Pcinc_032877</name>
</gene>
<sequence>MGTMSEKSESDHSDKSGVRAVGRSDMRVSVMYRGMVYRVRGIKVLCSVITAVILLLVAIVGLGVWMLVSAYAQENALSVATNATSLTQGTESPSSTPYTIDFNAPSASLEEMSLPAVIPNTVSSEDLHVNEAIGHFQGVTPVVSSSTRAPAPDPDYGIFSGLLDVGDGSKQVDPPPVDSENDSVMQHSDTSSILAPVPPHYHTDNDHLQPPTSHGNRRMDVYGNNGNDDDSPVPILQGGLPDNIPRDIDPMLLEMGLPFPYPPSIPTRAPYKTSTVPQRSVYPRYREQPEGVTDAPWSSPPRYHHSPPSSYYDYDYGVEEGPGGVYDGHDYYYDHHPPVSTPSPDTSTTQSASVNMYTESDTSNIALDNSQRQWLAPGRGQQPIGITFPSGVTAPPGIILPAGITLPGNIEGLREVVEEGLESRPIQKHPGSYLDDMMHYYNKHERTRPTPTYASTSVTDESEYSQRTGLTEDKEETEATGYSGPPVVGYGDRPLRRHQDPVFQHFWDVYGHDGRAPARHDDRGPVPEETWGPHSFNAQEHDMEETPLAPNPEQFRRRYSTGAPHPTNRGPQSDGQGYPLPLRPDAERPPVLSPDRKLWVESEPPPPDRYGQHTNQPYPPHTRSTPANSRPRPWQINSRLGPSNTRPGQMNIHPGTSSTHPKPVRIRSGPSLQPRPLRTPPLPPSTQPDSSRLPNHRPFLGPLYDIYNYSKRLASTLLSFPSSINSKSNASREEYIQNEVELLEDYNKVFQQNPNTTSMDILPDMFDDRPSRSERLMLIDSSKLRSLSGFELSLITWTFLDFWEFLIEKVGTLSKEDLRLLEQRLERLRQNKDRVMTQNFMKVTANQRKTEDTDKVITPDISQAIAMAEQLLKSLPGVSRSSRSVPTPSSTTTPLPPPVINGTITSTTTTTTTTTIADNLNNPGEMLGRMWDPLGVFSSEERVKFMQFAIRVVFKFGRVYLTKNYALDCMMLLFCKDLNAGAKKNGMDGMAAKIKR</sequence>
<feature type="coiled-coil region" evidence="1">
    <location>
        <begin position="811"/>
        <end position="838"/>
    </location>
</feature>
<accession>A0AAE1JYG5</accession>
<comment type="caution">
    <text evidence="4">The sequence shown here is derived from an EMBL/GenBank/DDBJ whole genome shotgun (WGS) entry which is preliminary data.</text>
</comment>
<evidence type="ECO:0000313" key="4">
    <source>
        <dbReference type="EMBL" id="KAK3861126.1"/>
    </source>
</evidence>
<organism evidence="4 5">
    <name type="scientific">Petrolisthes cinctipes</name>
    <name type="common">Flat porcelain crab</name>
    <dbReference type="NCBI Taxonomy" id="88211"/>
    <lineage>
        <taxon>Eukaryota</taxon>
        <taxon>Metazoa</taxon>
        <taxon>Ecdysozoa</taxon>
        <taxon>Arthropoda</taxon>
        <taxon>Crustacea</taxon>
        <taxon>Multicrustacea</taxon>
        <taxon>Malacostraca</taxon>
        <taxon>Eumalacostraca</taxon>
        <taxon>Eucarida</taxon>
        <taxon>Decapoda</taxon>
        <taxon>Pleocyemata</taxon>
        <taxon>Anomura</taxon>
        <taxon>Galatheoidea</taxon>
        <taxon>Porcellanidae</taxon>
        <taxon>Petrolisthes</taxon>
    </lineage>
</organism>
<keyword evidence="1" id="KW-0175">Coiled coil</keyword>
<feature type="compositionally biased region" description="Polar residues" evidence="2">
    <location>
        <begin position="635"/>
        <end position="660"/>
    </location>
</feature>
<feature type="region of interest" description="Disordered" evidence="2">
    <location>
        <begin position="445"/>
        <end position="492"/>
    </location>
</feature>
<dbReference type="EMBL" id="JAWQEG010004554">
    <property type="protein sequence ID" value="KAK3861126.1"/>
    <property type="molecule type" value="Genomic_DNA"/>
</dbReference>
<feature type="compositionally biased region" description="Pro residues" evidence="2">
    <location>
        <begin position="677"/>
        <end position="686"/>
    </location>
</feature>
<evidence type="ECO:0000256" key="3">
    <source>
        <dbReference type="SAM" id="Phobius"/>
    </source>
</evidence>
<evidence type="ECO:0000313" key="5">
    <source>
        <dbReference type="Proteomes" id="UP001286313"/>
    </source>
</evidence>
<name>A0AAE1JYG5_PETCI</name>
<feature type="compositionally biased region" description="Polar residues" evidence="2">
    <location>
        <begin position="612"/>
        <end position="628"/>
    </location>
</feature>
<feature type="compositionally biased region" description="Basic and acidic residues" evidence="2">
    <location>
        <begin position="584"/>
        <end position="600"/>
    </location>
</feature>
<keyword evidence="5" id="KW-1185">Reference proteome</keyword>
<feature type="transmembrane region" description="Helical" evidence="3">
    <location>
        <begin position="44"/>
        <end position="68"/>
    </location>
</feature>
<feature type="compositionally biased region" description="Basic and acidic residues" evidence="2">
    <location>
        <begin position="514"/>
        <end position="526"/>
    </location>
</feature>
<dbReference type="AlphaFoldDB" id="A0AAE1JYG5"/>
<dbReference type="Proteomes" id="UP001286313">
    <property type="component" value="Unassembled WGS sequence"/>
</dbReference>